<dbReference type="GO" id="GO:0005524">
    <property type="term" value="F:ATP binding"/>
    <property type="evidence" value="ECO:0007669"/>
    <property type="project" value="UniProtKB-UniRule"/>
</dbReference>
<dbReference type="InterPro" id="IPR001650">
    <property type="entry name" value="Helicase_C-like"/>
</dbReference>
<keyword evidence="6 9" id="KW-0067">ATP-binding</keyword>
<sequence length="833" mass="91580">MVGNKRKRIPLPSGSSHSLGLGKKWKMSALPSEALSGQGMTDSDFFESLYASSHPSLVPSKKLKHLKKRGKDELEAGPVEDLGADVDVGEDWMGLAEMEGVQVIREGNTVRLVPAQSKGHTSLASHETQKGTSKSKAAPKGDADAAEQALDALQEHQGNPDDLTAKGTSKSKAGPEGDADAAEQALNALQEHQGNPDDLTAVRDAHATNGRAKVRKTKKKQANKQKEKISTRKDVEADESDMERVDEQEKEPAYIADFRLLPVDAEADDEGGVSAEETKVDAAVLPQWSTLSLHPKLAKGLHTLKFLSPTAIQKETLEISLGESQLRDVIGIAQTGSGKTLAYALPVLQWVLKVREDESARKQAEGKEADSIEEGNVKGLAALIMCPTRELALQVSAHIRALVGACGVAASATKKPLPFASLATLTGGMSEEKQRRLLNVGENGADIVVATPGRLWDMCSNDDELTMRIKKTKFLVVDEADRMIEAGHFREMEHILGLVRRPNVDHDEASDARSDSREDMQTFIFSATLSKELQRNLSRKRKAGKARRRQEASSTMEDLLDLIDFRDEDPHVVELSSSRRIAKEIREAKVECLGAEKDLYLYYFLCRYPGRCIVFLNSIDGIRRLKPLLANLGLDPQVLHSQLQQKQRLKALDRFKGTSGSSGMSANTSVLLATDVAARGLDVPDVDHVVHYQLPRSVDAFVHRSGRTGRAGKEGVSIVLVEPKEKRLWKDLCRGLGRAEDLSMLPIEYSFLPMLKDRIALSRQIDNMEHKVQKLSHEESWVSALAKEADLDTEEEMQDPDADHSTNSKLSNLKVQEKKRNTSPLAPNRQHGT</sequence>
<feature type="domain" description="DEAD-box RNA helicase Q" evidence="13">
    <location>
        <begin position="286"/>
        <end position="314"/>
    </location>
</feature>
<proteinExistence type="inferred from homology"/>
<feature type="domain" description="Helicase C-terminal" evidence="12">
    <location>
        <begin position="598"/>
        <end position="776"/>
    </location>
</feature>
<dbReference type="InterPro" id="IPR000629">
    <property type="entry name" value="RNA-helicase_DEAD-box_CS"/>
</dbReference>
<dbReference type="SUPFAM" id="SSF52540">
    <property type="entry name" value="P-loop containing nucleoside triphosphate hydrolases"/>
    <property type="match status" value="1"/>
</dbReference>
<evidence type="ECO:0000256" key="1">
    <source>
        <dbReference type="ARBA" id="ARBA00004604"/>
    </source>
</evidence>
<feature type="compositionally biased region" description="Acidic residues" evidence="10">
    <location>
        <begin position="791"/>
        <end position="800"/>
    </location>
</feature>
<feature type="compositionally biased region" description="Polar residues" evidence="10">
    <location>
        <begin position="822"/>
        <end position="833"/>
    </location>
</feature>
<dbReference type="InterPro" id="IPR014014">
    <property type="entry name" value="RNA_helicase_DEAD_Q_motif"/>
</dbReference>
<keyword evidence="7 9" id="KW-0694">RNA-binding</keyword>
<comment type="function">
    <text evidence="9">RNA helicase.</text>
</comment>
<evidence type="ECO:0000256" key="5">
    <source>
        <dbReference type="ARBA" id="ARBA00022806"/>
    </source>
</evidence>
<protein>
    <recommendedName>
        <fullName evidence="9">ATP-dependent RNA helicase</fullName>
        <ecNumber evidence="9">3.6.4.13</ecNumber>
    </recommendedName>
</protein>
<evidence type="ECO:0000256" key="10">
    <source>
        <dbReference type="SAM" id="MobiDB-lite"/>
    </source>
</evidence>
<dbReference type="InterPro" id="IPR011545">
    <property type="entry name" value="DEAD/DEAH_box_helicase_dom"/>
</dbReference>
<dbReference type="PROSITE" id="PS51194">
    <property type="entry name" value="HELICASE_CTER"/>
    <property type="match status" value="1"/>
</dbReference>
<keyword evidence="4 9" id="KW-0378">Hydrolase</keyword>
<dbReference type="GO" id="GO:0005730">
    <property type="term" value="C:nucleolus"/>
    <property type="evidence" value="ECO:0007669"/>
    <property type="project" value="UniProtKB-SubCell"/>
</dbReference>
<evidence type="ECO:0000256" key="3">
    <source>
        <dbReference type="ARBA" id="ARBA00022741"/>
    </source>
</evidence>
<evidence type="ECO:0000259" key="13">
    <source>
        <dbReference type="PROSITE" id="PS51195"/>
    </source>
</evidence>
<feature type="compositionally biased region" description="Polar residues" evidence="10">
    <location>
        <begin position="118"/>
        <end position="135"/>
    </location>
</feature>
<dbReference type="GO" id="GO:0003724">
    <property type="term" value="F:RNA helicase activity"/>
    <property type="evidence" value="ECO:0007669"/>
    <property type="project" value="UniProtKB-EC"/>
</dbReference>
<evidence type="ECO:0000256" key="4">
    <source>
        <dbReference type="ARBA" id="ARBA00022801"/>
    </source>
</evidence>
<dbReference type="PROSITE" id="PS00039">
    <property type="entry name" value="DEAD_ATP_HELICASE"/>
    <property type="match status" value="1"/>
</dbReference>
<keyword evidence="2" id="KW-0698">rRNA processing</keyword>
<dbReference type="STRING" id="401625.A0A0P1BPL6"/>
<evidence type="ECO:0000259" key="11">
    <source>
        <dbReference type="PROSITE" id="PS51192"/>
    </source>
</evidence>
<evidence type="ECO:0000313" key="15">
    <source>
        <dbReference type="Proteomes" id="UP000054845"/>
    </source>
</evidence>
<dbReference type="OrthoDB" id="4310724at2759"/>
<evidence type="ECO:0000256" key="8">
    <source>
        <dbReference type="PROSITE-ProRule" id="PRU00552"/>
    </source>
</evidence>
<dbReference type="GO" id="GO:0006364">
    <property type="term" value="P:rRNA processing"/>
    <property type="evidence" value="ECO:0007669"/>
    <property type="project" value="UniProtKB-KW"/>
</dbReference>
<dbReference type="Gene3D" id="3.40.50.300">
    <property type="entry name" value="P-loop containing nucleotide triphosphate hydrolases"/>
    <property type="match status" value="2"/>
</dbReference>
<dbReference type="SMART" id="SM00487">
    <property type="entry name" value="DEXDc"/>
    <property type="match status" value="1"/>
</dbReference>
<dbReference type="EMBL" id="CCYA01000270">
    <property type="protein sequence ID" value="CEH18428.1"/>
    <property type="molecule type" value="Genomic_DNA"/>
</dbReference>
<comment type="subcellular location">
    <subcellularLocation>
        <location evidence="1">Nucleus</location>
        <location evidence="1">Nucleolus</location>
    </subcellularLocation>
</comment>
<dbReference type="PROSITE" id="PS51195">
    <property type="entry name" value="Q_MOTIF"/>
    <property type="match status" value="1"/>
</dbReference>
<dbReference type="GO" id="GO:0016787">
    <property type="term" value="F:hydrolase activity"/>
    <property type="evidence" value="ECO:0007669"/>
    <property type="project" value="UniProtKB-KW"/>
</dbReference>
<feature type="region of interest" description="Disordered" evidence="10">
    <location>
        <begin position="113"/>
        <end position="248"/>
    </location>
</feature>
<evidence type="ECO:0000256" key="6">
    <source>
        <dbReference type="ARBA" id="ARBA00022840"/>
    </source>
</evidence>
<name>A0A0P1BPL6_9BASI</name>
<dbReference type="InterPro" id="IPR014001">
    <property type="entry name" value="Helicase_ATP-bd"/>
</dbReference>
<keyword evidence="3 9" id="KW-0547">Nucleotide-binding</keyword>
<organism evidence="14 15">
    <name type="scientific">Ceraceosorus bombacis</name>
    <dbReference type="NCBI Taxonomy" id="401625"/>
    <lineage>
        <taxon>Eukaryota</taxon>
        <taxon>Fungi</taxon>
        <taxon>Dikarya</taxon>
        <taxon>Basidiomycota</taxon>
        <taxon>Ustilaginomycotina</taxon>
        <taxon>Exobasidiomycetes</taxon>
        <taxon>Ceraceosorales</taxon>
        <taxon>Ceraceosoraceae</taxon>
        <taxon>Ceraceosorus</taxon>
    </lineage>
</organism>
<feature type="compositionally biased region" description="Low complexity" evidence="10">
    <location>
        <begin position="10"/>
        <end position="22"/>
    </location>
</feature>
<dbReference type="SMART" id="SM00490">
    <property type="entry name" value="HELICc"/>
    <property type="match status" value="1"/>
</dbReference>
<dbReference type="Pfam" id="PF00271">
    <property type="entry name" value="Helicase_C"/>
    <property type="match status" value="1"/>
</dbReference>
<evidence type="ECO:0000259" key="12">
    <source>
        <dbReference type="PROSITE" id="PS51194"/>
    </source>
</evidence>
<dbReference type="PROSITE" id="PS51192">
    <property type="entry name" value="HELICASE_ATP_BIND_1"/>
    <property type="match status" value="1"/>
</dbReference>
<evidence type="ECO:0000256" key="7">
    <source>
        <dbReference type="ARBA" id="ARBA00022884"/>
    </source>
</evidence>
<dbReference type="CDD" id="cd18787">
    <property type="entry name" value="SF2_C_DEAD"/>
    <property type="match status" value="1"/>
</dbReference>
<reference evidence="14 15" key="1">
    <citation type="submission" date="2014-09" db="EMBL/GenBank/DDBJ databases">
        <authorList>
            <person name="Magalhaes I.L.F."/>
            <person name="Oliveira U."/>
            <person name="Santos F.R."/>
            <person name="Vidigal T.H.D.A."/>
            <person name="Brescovit A.D."/>
            <person name="Santos A.J."/>
        </authorList>
    </citation>
    <scope>NUCLEOTIDE SEQUENCE [LARGE SCALE GENOMIC DNA]</scope>
</reference>
<evidence type="ECO:0000256" key="9">
    <source>
        <dbReference type="RuleBase" id="RU365068"/>
    </source>
</evidence>
<feature type="region of interest" description="Disordered" evidence="10">
    <location>
        <begin position="787"/>
        <end position="833"/>
    </location>
</feature>
<feature type="short sequence motif" description="Q motif" evidence="8">
    <location>
        <begin position="286"/>
        <end position="314"/>
    </location>
</feature>
<dbReference type="Proteomes" id="UP000054845">
    <property type="component" value="Unassembled WGS sequence"/>
</dbReference>
<dbReference type="EC" id="3.6.4.13" evidence="9"/>
<comment type="catalytic activity">
    <reaction evidence="9">
        <text>ATP + H2O = ADP + phosphate + H(+)</text>
        <dbReference type="Rhea" id="RHEA:13065"/>
        <dbReference type="ChEBI" id="CHEBI:15377"/>
        <dbReference type="ChEBI" id="CHEBI:15378"/>
        <dbReference type="ChEBI" id="CHEBI:30616"/>
        <dbReference type="ChEBI" id="CHEBI:43474"/>
        <dbReference type="ChEBI" id="CHEBI:456216"/>
        <dbReference type="EC" id="3.6.4.13"/>
    </reaction>
</comment>
<dbReference type="PANTHER" id="PTHR24031">
    <property type="entry name" value="RNA HELICASE"/>
    <property type="match status" value="1"/>
</dbReference>
<dbReference type="AlphaFoldDB" id="A0A0P1BPL6"/>
<comment type="domain">
    <text evidence="9">The Q motif is unique to and characteristic of the DEAD box family of RNA helicases and controls ATP binding and hydrolysis.</text>
</comment>
<feature type="domain" description="Helicase ATP-binding" evidence="11">
    <location>
        <begin position="320"/>
        <end position="547"/>
    </location>
</feature>
<dbReference type="InterPro" id="IPR027417">
    <property type="entry name" value="P-loop_NTPase"/>
</dbReference>
<keyword evidence="15" id="KW-1185">Reference proteome</keyword>
<keyword evidence="5 9" id="KW-0347">Helicase</keyword>
<feature type="compositionally biased region" description="Basic and acidic residues" evidence="10">
    <location>
        <begin position="224"/>
        <end position="235"/>
    </location>
</feature>
<dbReference type="Pfam" id="PF00270">
    <property type="entry name" value="DEAD"/>
    <property type="match status" value="1"/>
</dbReference>
<feature type="region of interest" description="Disordered" evidence="10">
    <location>
        <begin position="1"/>
        <end position="23"/>
    </location>
</feature>
<evidence type="ECO:0000256" key="2">
    <source>
        <dbReference type="ARBA" id="ARBA00022552"/>
    </source>
</evidence>
<dbReference type="GO" id="GO:0003723">
    <property type="term" value="F:RNA binding"/>
    <property type="evidence" value="ECO:0007669"/>
    <property type="project" value="UniProtKB-UniRule"/>
</dbReference>
<feature type="compositionally biased region" description="Basic residues" evidence="10">
    <location>
        <begin position="212"/>
        <end position="223"/>
    </location>
</feature>
<evidence type="ECO:0000313" key="14">
    <source>
        <dbReference type="EMBL" id="CEH18428.1"/>
    </source>
</evidence>
<comment type="similarity">
    <text evidence="9">Belongs to the DEAD box helicase family.</text>
</comment>
<accession>A0A0P1BPL6</accession>